<evidence type="ECO:0000256" key="2">
    <source>
        <dbReference type="SAM" id="MobiDB-lite"/>
    </source>
</evidence>
<gene>
    <name evidence="4" type="ORF">K1J50_08100</name>
</gene>
<dbReference type="RefSeq" id="WP_220117207.1">
    <property type="nucleotide sequence ID" value="NZ_JAHZUY010000015.1"/>
</dbReference>
<evidence type="ECO:0000256" key="1">
    <source>
        <dbReference type="ARBA" id="ARBA00022801"/>
    </source>
</evidence>
<dbReference type="EMBL" id="JAHZUY010000015">
    <property type="protein sequence ID" value="MBW8269449.1"/>
    <property type="molecule type" value="Genomic_DNA"/>
</dbReference>
<evidence type="ECO:0000259" key="3">
    <source>
        <dbReference type="Pfam" id="PF00144"/>
    </source>
</evidence>
<dbReference type="InterPro" id="IPR001466">
    <property type="entry name" value="Beta-lactam-related"/>
</dbReference>
<dbReference type="Gene3D" id="3.40.710.10">
    <property type="entry name" value="DD-peptidase/beta-lactamase superfamily"/>
    <property type="match status" value="1"/>
</dbReference>
<keyword evidence="1" id="KW-0378">Hydrolase</keyword>
<sequence length="373" mass="40554">MSDHAAIFPPPAASGGPGWPSLGPEQAGFDPSALTEAVAFAAAHETPWPRDLRALMARGHFDPPPFNEPVGPVHPRGPANGLVLRHGHRVAAWGDTRQVDQTFSVAKSYLSLLAGLAWGDGLIRDLDEPVSRTVRDAAFAGPRNGAVTWRHLLTLTSEWEGELFGKSERMDRGRDLGAEGRKNPDRPLQAPGAHWEYNDVRVNALGLALLHRFGRPLPEVFAERIMGPIGASADWRWEGYETSWVTLADGRRVQSVPGGTHWGGGVSIHAEDQARIGLLALHRGRWEGRELLPAAWFDLATTPCPLNRSYGFLWWLNAAGRFPAAAPDAFCAVGAGGNLTWIEPSSGLVVVARWLDPAAQEGFMRRLRAALRS</sequence>
<dbReference type="SUPFAM" id="SSF56601">
    <property type="entry name" value="beta-lactamase/transpeptidase-like"/>
    <property type="match status" value="1"/>
</dbReference>
<reference evidence="4 5" key="1">
    <citation type="submission" date="2021-08" db="EMBL/GenBank/DDBJ databases">
        <title>Caldovatus sediminis gen. nov., sp. nov., a moderately thermophilic bacterium isolated from a hot spring.</title>
        <authorList>
            <person name="Hu C.-J."/>
            <person name="Li W.-J."/>
            <person name="Xian W.-D."/>
        </authorList>
    </citation>
    <scope>NUCLEOTIDE SEQUENCE [LARGE SCALE GENOMIC DNA]</scope>
    <source>
        <strain evidence="4 5">SYSU G05006</strain>
    </source>
</reference>
<feature type="domain" description="Beta-lactamase-related" evidence="3">
    <location>
        <begin position="96"/>
        <end position="352"/>
    </location>
</feature>
<accession>A0ABS7F1S9</accession>
<dbReference type="PANTHER" id="PTHR43283">
    <property type="entry name" value="BETA-LACTAMASE-RELATED"/>
    <property type="match status" value="1"/>
</dbReference>
<proteinExistence type="predicted"/>
<comment type="caution">
    <text evidence="4">The sequence shown here is derived from an EMBL/GenBank/DDBJ whole genome shotgun (WGS) entry which is preliminary data.</text>
</comment>
<dbReference type="Proteomes" id="UP001519924">
    <property type="component" value="Unassembled WGS sequence"/>
</dbReference>
<dbReference type="Pfam" id="PF00144">
    <property type="entry name" value="Beta-lactamase"/>
    <property type="match status" value="1"/>
</dbReference>
<evidence type="ECO:0000313" key="5">
    <source>
        <dbReference type="Proteomes" id="UP001519924"/>
    </source>
</evidence>
<feature type="region of interest" description="Disordered" evidence="2">
    <location>
        <begin position="171"/>
        <end position="190"/>
    </location>
</feature>
<feature type="compositionally biased region" description="Basic and acidic residues" evidence="2">
    <location>
        <begin position="171"/>
        <end position="185"/>
    </location>
</feature>
<dbReference type="InterPro" id="IPR050789">
    <property type="entry name" value="Diverse_Enzym_Activities"/>
</dbReference>
<evidence type="ECO:0000313" key="4">
    <source>
        <dbReference type="EMBL" id="MBW8269449.1"/>
    </source>
</evidence>
<keyword evidence="5" id="KW-1185">Reference proteome</keyword>
<protein>
    <submittedName>
        <fullName evidence="4">Beta-lactamase family protein</fullName>
    </submittedName>
</protein>
<feature type="region of interest" description="Disordered" evidence="2">
    <location>
        <begin position="1"/>
        <end position="28"/>
    </location>
</feature>
<dbReference type="PANTHER" id="PTHR43283:SF11">
    <property type="entry name" value="BETA-LACTAMASE-RELATED DOMAIN-CONTAINING PROTEIN"/>
    <property type="match status" value="1"/>
</dbReference>
<organism evidence="4 5">
    <name type="scientific">Caldovatus aquaticus</name>
    <dbReference type="NCBI Taxonomy" id="2865671"/>
    <lineage>
        <taxon>Bacteria</taxon>
        <taxon>Pseudomonadati</taxon>
        <taxon>Pseudomonadota</taxon>
        <taxon>Alphaproteobacteria</taxon>
        <taxon>Acetobacterales</taxon>
        <taxon>Roseomonadaceae</taxon>
        <taxon>Caldovatus</taxon>
    </lineage>
</organism>
<name>A0ABS7F1S9_9PROT</name>
<dbReference type="InterPro" id="IPR012338">
    <property type="entry name" value="Beta-lactam/transpept-like"/>
</dbReference>